<dbReference type="PANTHER" id="PTHR11709:SF394">
    <property type="entry name" value="FI03373P-RELATED"/>
    <property type="match status" value="1"/>
</dbReference>
<evidence type="ECO:0000313" key="7">
    <source>
        <dbReference type="EMBL" id="RDD62392.1"/>
    </source>
</evidence>
<gene>
    <name evidence="7" type="ORF">DRB17_06995</name>
</gene>
<evidence type="ECO:0000256" key="4">
    <source>
        <dbReference type="SAM" id="MobiDB-lite"/>
    </source>
</evidence>
<name>A0A369TC24_9PROT</name>
<dbReference type="Pfam" id="PF07732">
    <property type="entry name" value="Cu-oxidase_3"/>
    <property type="match status" value="1"/>
</dbReference>
<dbReference type="AlphaFoldDB" id="A0A369TC24"/>
<dbReference type="EMBL" id="QPMH01000005">
    <property type="protein sequence ID" value="RDD62392.1"/>
    <property type="molecule type" value="Genomic_DNA"/>
</dbReference>
<dbReference type="InterPro" id="IPR008972">
    <property type="entry name" value="Cupredoxin"/>
</dbReference>
<evidence type="ECO:0000256" key="2">
    <source>
        <dbReference type="ARBA" id="ARBA00023002"/>
    </source>
</evidence>
<keyword evidence="8" id="KW-1185">Reference proteome</keyword>
<dbReference type="RefSeq" id="WP_114581490.1">
    <property type="nucleotide sequence ID" value="NZ_QPMH01000005.1"/>
</dbReference>
<dbReference type="CDD" id="cd04202">
    <property type="entry name" value="CuRO_D2_2dMcoN_like"/>
    <property type="match status" value="1"/>
</dbReference>
<dbReference type="InterPro" id="IPR011706">
    <property type="entry name" value="Cu-oxidase_C"/>
</dbReference>
<feature type="compositionally biased region" description="Basic residues" evidence="4">
    <location>
        <begin position="357"/>
        <end position="369"/>
    </location>
</feature>
<evidence type="ECO:0000256" key="1">
    <source>
        <dbReference type="ARBA" id="ARBA00022723"/>
    </source>
</evidence>
<keyword evidence="1" id="KW-0479">Metal-binding</keyword>
<keyword evidence="3" id="KW-0186">Copper</keyword>
<evidence type="ECO:0000256" key="3">
    <source>
        <dbReference type="ARBA" id="ARBA00023008"/>
    </source>
</evidence>
<evidence type="ECO:0000313" key="8">
    <source>
        <dbReference type="Proteomes" id="UP000253941"/>
    </source>
</evidence>
<dbReference type="InterPro" id="IPR045087">
    <property type="entry name" value="Cu-oxidase_fam"/>
</dbReference>
<proteinExistence type="predicted"/>
<reference evidence="7 8" key="1">
    <citation type="submission" date="2018-07" db="EMBL/GenBank/DDBJ databases">
        <title>Venubactetium sediminum gen. nov., sp. nov., isolated from a marine solar saltern.</title>
        <authorList>
            <person name="Wang S."/>
        </authorList>
    </citation>
    <scope>NUCLEOTIDE SEQUENCE [LARGE SCALE GENOMIC DNA]</scope>
    <source>
        <strain evidence="7 8">WD2A32</strain>
    </source>
</reference>
<dbReference type="Proteomes" id="UP000253941">
    <property type="component" value="Unassembled WGS sequence"/>
</dbReference>
<dbReference type="GO" id="GO:0016491">
    <property type="term" value="F:oxidoreductase activity"/>
    <property type="evidence" value="ECO:0007669"/>
    <property type="project" value="UniProtKB-KW"/>
</dbReference>
<dbReference type="SUPFAM" id="SSF49503">
    <property type="entry name" value="Cupredoxins"/>
    <property type="match status" value="2"/>
</dbReference>
<feature type="region of interest" description="Disordered" evidence="4">
    <location>
        <begin position="339"/>
        <end position="376"/>
    </location>
</feature>
<dbReference type="PANTHER" id="PTHR11709">
    <property type="entry name" value="MULTI-COPPER OXIDASE"/>
    <property type="match status" value="1"/>
</dbReference>
<feature type="domain" description="Plastocyanin-like" evidence="5">
    <location>
        <begin position="178"/>
        <end position="291"/>
    </location>
</feature>
<evidence type="ECO:0000259" key="6">
    <source>
        <dbReference type="Pfam" id="PF07732"/>
    </source>
</evidence>
<dbReference type="Gene3D" id="2.60.40.420">
    <property type="entry name" value="Cupredoxins - blue copper proteins"/>
    <property type="match status" value="2"/>
</dbReference>
<dbReference type="CDD" id="cd13859">
    <property type="entry name" value="CuRO_D1_2dMcoN_like"/>
    <property type="match status" value="1"/>
</dbReference>
<organism evidence="7 8">
    <name type="scientific">Ferruginivarius sediminum</name>
    <dbReference type="NCBI Taxonomy" id="2661937"/>
    <lineage>
        <taxon>Bacteria</taxon>
        <taxon>Pseudomonadati</taxon>
        <taxon>Pseudomonadota</taxon>
        <taxon>Alphaproteobacteria</taxon>
        <taxon>Rhodospirillales</taxon>
        <taxon>Rhodospirillaceae</taxon>
        <taxon>Ferruginivarius</taxon>
    </lineage>
</organism>
<comment type="caution">
    <text evidence="7">The sequence shown here is derived from an EMBL/GenBank/DDBJ whole genome shotgun (WGS) entry which is preliminary data.</text>
</comment>
<feature type="domain" description="Plastocyanin-like" evidence="6">
    <location>
        <begin position="48"/>
        <end position="158"/>
    </location>
</feature>
<evidence type="ECO:0000259" key="5">
    <source>
        <dbReference type="Pfam" id="PF07731"/>
    </source>
</evidence>
<protein>
    <submittedName>
        <fullName evidence="7">Copper oxidase</fullName>
    </submittedName>
</protein>
<sequence length="376" mass="42004">MLEPPSALRRVLPTTLGCAILGLALGAPAWAGETHHVEMTIEERITEVAPGFKAKVWAYNGQVPAPLIHVKEGDTIEAEVTNLSTLAHTIHWHGTYQTGTWESDGVPDITQKAIAPGETYTYRFVADKPGSLWYHCHVNVPEHVGLRGMWGPMIVEPKDPLPIEEEVTKDAVLMFSGWNPEVAMQYGKGGHPTEKLSYFSINGKSFPTTQPFRVKEGDVVRLRLFAVSNNVAFHLHGHDMLVTHKDGLPIEDPYWADVVSLQQGERKDVIVRMDNPGRWIVHDHIEHHVSNNGKTPGGAVFVVEYESVARDDPWYVWKDKEYNPDFYLTQSLEEDHGLIEQPFFKGESAEEAASKSGRSRNSGRSRGRNSGRSADE</sequence>
<accession>A0A369TC24</accession>
<dbReference type="Pfam" id="PF07731">
    <property type="entry name" value="Cu-oxidase_2"/>
    <property type="match status" value="1"/>
</dbReference>
<dbReference type="GO" id="GO:0005507">
    <property type="term" value="F:copper ion binding"/>
    <property type="evidence" value="ECO:0007669"/>
    <property type="project" value="InterPro"/>
</dbReference>
<dbReference type="InterPro" id="IPR011707">
    <property type="entry name" value="Cu-oxidase-like_N"/>
</dbReference>
<keyword evidence="2" id="KW-0560">Oxidoreductase</keyword>